<sequence>MLSSHSFLPPRAGALGLTRTTTAPGRNWRPAGAAPRYHLACRAARPRPGRPARPLRFQL</sequence>
<feature type="region of interest" description="Disordered" evidence="1">
    <location>
        <begin position="1"/>
        <end position="31"/>
    </location>
</feature>
<gene>
    <name evidence="2" type="ORF">HMPREF1549_01599</name>
</gene>
<evidence type="ECO:0000256" key="1">
    <source>
        <dbReference type="SAM" id="MobiDB-lite"/>
    </source>
</evidence>
<name>U1PS35_9ACTO</name>
<dbReference type="HOGENOM" id="CLU_2949822_0_0_11"/>
<feature type="compositionally biased region" description="Low complexity" evidence="1">
    <location>
        <begin position="11"/>
        <end position="26"/>
    </location>
</feature>
<dbReference type="EMBL" id="AWSD01000158">
    <property type="protein sequence ID" value="ERH18830.1"/>
    <property type="molecule type" value="Genomic_DNA"/>
</dbReference>
<organism evidence="2 3">
    <name type="scientific">Actinomyces johnsonii F0510</name>
    <dbReference type="NCBI Taxonomy" id="1227262"/>
    <lineage>
        <taxon>Bacteria</taxon>
        <taxon>Bacillati</taxon>
        <taxon>Actinomycetota</taxon>
        <taxon>Actinomycetes</taxon>
        <taxon>Actinomycetales</taxon>
        <taxon>Actinomycetaceae</taxon>
        <taxon>Actinomyces</taxon>
    </lineage>
</organism>
<reference evidence="2 3" key="1">
    <citation type="submission" date="2013-06" db="EMBL/GenBank/DDBJ databases">
        <authorList>
            <person name="Weinstock G."/>
            <person name="Sodergren E."/>
            <person name="Lobos E.A."/>
            <person name="Fulton L."/>
            <person name="Fulton R."/>
            <person name="Courtney L."/>
            <person name="Fronick C."/>
            <person name="O'Laughlin M."/>
            <person name="Godfrey J."/>
            <person name="Wilson R.M."/>
            <person name="Miner T."/>
            <person name="Farmer C."/>
            <person name="Delehaunty K."/>
            <person name="Cordes M."/>
            <person name="Minx P."/>
            <person name="Tomlinson C."/>
            <person name="Chen J."/>
            <person name="Wollam A."/>
            <person name="Pepin K.H."/>
            <person name="Bhonagiri V."/>
            <person name="Zhang X."/>
            <person name="Warren W."/>
            <person name="Mitreva M."/>
            <person name="Mardis E.R."/>
            <person name="Wilson R.K."/>
        </authorList>
    </citation>
    <scope>NUCLEOTIDE SEQUENCE [LARGE SCALE GENOMIC DNA]</scope>
    <source>
        <strain evidence="2 3">F0510</strain>
    </source>
</reference>
<proteinExistence type="predicted"/>
<dbReference type="PATRIC" id="fig|1227262.3.peg.1312"/>
<dbReference type="AlphaFoldDB" id="U1PS35"/>
<accession>U1PS35</accession>
<dbReference type="Proteomes" id="UP000016498">
    <property type="component" value="Unassembled WGS sequence"/>
</dbReference>
<evidence type="ECO:0000313" key="3">
    <source>
        <dbReference type="Proteomes" id="UP000016498"/>
    </source>
</evidence>
<protein>
    <submittedName>
        <fullName evidence="2">Uncharacterized protein</fullName>
    </submittedName>
</protein>
<evidence type="ECO:0000313" key="2">
    <source>
        <dbReference type="EMBL" id="ERH18830.1"/>
    </source>
</evidence>
<comment type="caution">
    <text evidence="2">The sequence shown here is derived from an EMBL/GenBank/DDBJ whole genome shotgun (WGS) entry which is preliminary data.</text>
</comment>